<proteinExistence type="inferred from homology"/>
<evidence type="ECO:0000256" key="4">
    <source>
        <dbReference type="ARBA" id="ARBA00022679"/>
    </source>
</evidence>
<dbReference type="GO" id="GO:0032259">
    <property type="term" value="P:methylation"/>
    <property type="evidence" value="ECO:0007669"/>
    <property type="project" value="UniProtKB-KW"/>
</dbReference>
<dbReference type="EMBL" id="PXYW01000016">
    <property type="protein sequence ID" value="PSR33798.1"/>
    <property type="molecule type" value="Genomic_DNA"/>
</dbReference>
<dbReference type="GO" id="GO:0009307">
    <property type="term" value="P:DNA restriction-modification system"/>
    <property type="evidence" value="ECO:0007669"/>
    <property type="project" value="InterPro"/>
</dbReference>
<dbReference type="Proteomes" id="UP000242972">
    <property type="component" value="Unassembled WGS sequence"/>
</dbReference>
<dbReference type="InterPro" id="IPR012327">
    <property type="entry name" value="MeTrfase_D12"/>
</dbReference>
<name>A0A2T2XH42_9FIRM</name>
<dbReference type="PRINTS" id="PR00505">
    <property type="entry name" value="D12N6MTFRASE"/>
</dbReference>
<evidence type="ECO:0000313" key="9">
    <source>
        <dbReference type="EMBL" id="PSR33798.1"/>
    </source>
</evidence>
<evidence type="ECO:0000256" key="3">
    <source>
        <dbReference type="ARBA" id="ARBA00022603"/>
    </source>
</evidence>
<evidence type="ECO:0000256" key="7">
    <source>
        <dbReference type="PIRSR" id="PIRSR000398-1"/>
    </source>
</evidence>
<sequence>MTQNNLLRPFLKWAGGKRQLLPEIRLYYPKRIGCYYEPFLGAGAVLFDLQPKRALVNDVNSELINTYRVIAHDVEALIHDLSHHRNEKAYYYQLRDLDRHEEFQHASDIERASRIIFLNKTCFNGLFRVNSQGHFNVPYGDYKNPKIVDAVVLRAVSKYLNANEIHLSSVDFEEALEDATRGDFVYLDPPYDPVSDTASFTGYNFNGFGRDEQIRLRSVFDNLTRRGCRVLLSNSATDFIKDLYRDYRMEIIGAVRAINSDASGRGKVDEVLVMNFDP</sequence>
<dbReference type="Gene3D" id="3.40.50.150">
    <property type="entry name" value="Vaccinia Virus protein VP39"/>
    <property type="match status" value="1"/>
</dbReference>
<dbReference type="PANTHER" id="PTHR30481:SF3">
    <property type="entry name" value="DNA ADENINE METHYLASE"/>
    <property type="match status" value="1"/>
</dbReference>
<comment type="caution">
    <text evidence="9">The sequence shown here is derived from an EMBL/GenBank/DDBJ whole genome shotgun (WGS) entry which is preliminary data.</text>
</comment>
<reference evidence="9 10" key="1">
    <citation type="journal article" date="2014" name="BMC Genomics">
        <title>Comparison of environmental and isolate Sulfobacillus genomes reveals diverse carbon, sulfur, nitrogen, and hydrogen metabolisms.</title>
        <authorList>
            <person name="Justice N.B."/>
            <person name="Norman A."/>
            <person name="Brown C.T."/>
            <person name="Singh A."/>
            <person name="Thomas B.C."/>
            <person name="Banfield J.F."/>
        </authorList>
    </citation>
    <scope>NUCLEOTIDE SEQUENCE [LARGE SCALE GENOMIC DNA]</scope>
    <source>
        <strain evidence="9">AMDSBA4</strain>
    </source>
</reference>
<dbReference type="InterPro" id="IPR029063">
    <property type="entry name" value="SAM-dependent_MTases_sf"/>
</dbReference>
<feature type="binding site" evidence="7">
    <location>
        <position position="13"/>
    </location>
    <ligand>
        <name>S-adenosyl-L-methionine</name>
        <dbReference type="ChEBI" id="CHEBI:59789"/>
    </ligand>
</feature>
<dbReference type="Gene3D" id="1.10.1020.10">
    <property type="entry name" value="Adenine-specific Methyltransferase, Domain 2"/>
    <property type="match status" value="1"/>
</dbReference>
<evidence type="ECO:0000256" key="5">
    <source>
        <dbReference type="ARBA" id="ARBA00022691"/>
    </source>
</evidence>
<keyword evidence="3 8" id="KW-0489">Methyltransferase</keyword>
<dbReference type="InterPro" id="IPR002052">
    <property type="entry name" value="DNA_methylase_N6_adenine_CS"/>
</dbReference>
<comment type="similarity">
    <text evidence="1 8">Belongs to the N(4)/N(6)-methyltransferase family.</text>
</comment>
<evidence type="ECO:0000256" key="2">
    <source>
        <dbReference type="ARBA" id="ARBA00011900"/>
    </source>
</evidence>
<comment type="catalytic activity">
    <reaction evidence="6 8">
        <text>a 2'-deoxyadenosine in DNA + S-adenosyl-L-methionine = an N(6)-methyl-2'-deoxyadenosine in DNA + S-adenosyl-L-homocysteine + H(+)</text>
        <dbReference type="Rhea" id="RHEA:15197"/>
        <dbReference type="Rhea" id="RHEA-COMP:12418"/>
        <dbReference type="Rhea" id="RHEA-COMP:12419"/>
        <dbReference type="ChEBI" id="CHEBI:15378"/>
        <dbReference type="ChEBI" id="CHEBI:57856"/>
        <dbReference type="ChEBI" id="CHEBI:59789"/>
        <dbReference type="ChEBI" id="CHEBI:90615"/>
        <dbReference type="ChEBI" id="CHEBI:90616"/>
        <dbReference type="EC" id="2.1.1.72"/>
    </reaction>
</comment>
<accession>A0A2T2XH42</accession>
<dbReference type="SUPFAM" id="SSF53335">
    <property type="entry name" value="S-adenosyl-L-methionine-dependent methyltransferases"/>
    <property type="match status" value="1"/>
</dbReference>
<dbReference type="PANTHER" id="PTHR30481">
    <property type="entry name" value="DNA ADENINE METHYLASE"/>
    <property type="match status" value="1"/>
</dbReference>
<dbReference type="AlphaFoldDB" id="A0A2T2XH42"/>
<dbReference type="GO" id="GO:0006298">
    <property type="term" value="P:mismatch repair"/>
    <property type="evidence" value="ECO:0007669"/>
    <property type="project" value="TreeGrafter"/>
</dbReference>
<evidence type="ECO:0000256" key="6">
    <source>
        <dbReference type="ARBA" id="ARBA00047942"/>
    </source>
</evidence>
<keyword evidence="5 8" id="KW-0949">S-adenosyl-L-methionine</keyword>
<dbReference type="NCBIfam" id="TIGR00571">
    <property type="entry name" value="dam"/>
    <property type="match status" value="1"/>
</dbReference>
<feature type="binding site" evidence="7">
    <location>
        <position position="58"/>
    </location>
    <ligand>
        <name>S-adenosyl-L-methionine</name>
        <dbReference type="ChEBI" id="CHEBI:59789"/>
    </ligand>
</feature>
<dbReference type="GO" id="GO:0009007">
    <property type="term" value="F:site-specific DNA-methyltransferase (adenine-specific) activity"/>
    <property type="evidence" value="ECO:0007669"/>
    <property type="project" value="UniProtKB-UniRule"/>
</dbReference>
<dbReference type="InterPro" id="IPR023095">
    <property type="entry name" value="Ade_MeTrfase_dom_2"/>
</dbReference>
<dbReference type="InterPro" id="IPR012263">
    <property type="entry name" value="M_m6A_EcoRV"/>
</dbReference>
<gene>
    <name evidence="9" type="ORF">C7B46_08090</name>
</gene>
<feature type="binding site" evidence="7">
    <location>
        <position position="17"/>
    </location>
    <ligand>
        <name>S-adenosyl-L-methionine</name>
        <dbReference type="ChEBI" id="CHEBI:59789"/>
    </ligand>
</feature>
<dbReference type="EC" id="2.1.1.72" evidence="2 8"/>
<keyword evidence="4 8" id="KW-0808">Transferase</keyword>
<feature type="binding site" evidence="7">
    <location>
        <position position="188"/>
    </location>
    <ligand>
        <name>S-adenosyl-L-methionine</name>
        <dbReference type="ChEBI" id="CHEBI:59789"/>
    </ligand>
</feature>
<dbReference type="GO" id="GO:1904047">
    <property type="term" value="F:S-adenosyl-L-methionine binding"/>
    <property type="evidence" value="ECO:0007669"/>
    <property type="project" value="TreeGrafter"/>
</dbReference>
<dbReference type="GO" id="GO:0043565">
    <property type="term" value="F:sequence-specific DNA binding"/>
    <property type="evidence" value="ECO:0007669"/>
    <property type="project" value="TreeGrafter"/>
</dbReference>
<dbReference type="PIRSF" id="PIRSF000398">
    <property type="entry name" value="M_m6A_EcoRV"/>
    <property type="match status" value="1"/>
</dbReference>
<dbReference type="PROSITE" id="PS00092">
    <property type="entry name" value="N6_MTASE"/>
    <property type="match status" value="1"/>
</dbReference>
<dbReference type="Pfam" id="PF02086">
    <property type="entry name" value="MethyltransfD12"/>
    <property type="match status" value="1"/>
</dbReference>
<evidence type="ECO:0000256" key="1">
    <source>
        <dbReference type="ARBA" id="ARBA00006594"/>
    </source>
</evidence>
<organism evidence="9 10">
    <name type="scientific">Sulfobacillus benefaciens</name>
    <dbReference type="NCBI Taxonomy" id="453960"/>
    <lineage>
        <taxon>Bacteria</taxon>
        <taxon>Bacillati</taxon>
        <taxon>Bacillota</taxon>
        <taxon>Clostridia</taxon>
        <taxon>Eubacteriales</taxon>
        <taxon>Clostridiales Family XVII. Incertae Sedis</taxon>
        <taxon>Sulfobacillus</taxon>
    </lineage>
</organism>
<protein>
    <recommendedName>
        <fullName evidence="2 8">Site-specific DNA-methyltransferase (adenine-specific)</fullName>
        <ecNumber evidence="2 8">2.1.1.72</ecNumber>
    </recommendedName>
</protein>
<evidence type="ECO:0000313" key="10">
    <source>
        <dbReference type="Proteomes" id="UP000242972"/>
    </source>
</evidence>
<evidence type="ECO:0000256" key="8">
    <source>
        <dbReference type="RuleBase" id="RU361257"/>
    </source>
</evidence>